<dbReference type="STRING" id="914234.M2QEH9"/>
<evidence type="ECO:0000313" key="2">
    <source>
        <dbReference type="Proteomes" id="UP000016930"/>
    </source>
</evidence>
<dbReference type="InterPro" id="IPR032675">
    <property type="entry name" value="LRR_dom_sf"/>
</dbReference>
<protein>
    <recommendedName>
        <fullName evidence="3">F-box domain-containing protein</fullName>
    </recommendedName>
</protein>
<reference evidence="1 2" key="1">
    <citation type="journal article" date="2012" name="Proc. Natl. Acad. Sci. U.S.A.">
        <title>Comparative genomics of Ceriporiopsis subvermispora and Phanerochaete chrysosporium provide insight into selective ligninolysis.</title>
        <authorList>
            <person name="Fernandez-Fueyo E."/>
            <person name="Ruiz-Duenas F.J."/>
            <person name="Ferreira P."/>
            <person name="Floudas D."/>
            <person name="Hibbett D.S."/>
            <person name="Canessa P."/>
            <person name="Larrondo L.F."/>
            <person name="James T.Y."/>
            <person name="Seelenfreund D."/>
            <person name="Lobos S."/>
            <person name="Polanco R."/>
            <person name="Tello M."/>
            <person name="Honda Y."/>
            <person name="Watanabe T."/>
            <person name="Watanabe T."/>
            <person name="Ryu J.S."/>
            <person name="Kubicek C.P."/>
            <person name="Schmoll M."/>
            <person name="Gaskell J."/>
            <person name="Hammel K.E."/>
            <person name="St John F.J."/>
            <person name="Vanden Wymelenberg A."/>
            <person name="Sabat G."/>
            <person name="Splinter BonDurant S."/>
            <person name="Syed K."/>
            <person name="Yadav J.S."/>
            <person name="Doddapaneni H."/>
            <person name="Subramanian V."/>
            <person name="Lavin J.L."/>
            <person name="Oguiza J.A."/>
            <person name="Perez G."/>
            <person name="Pisabarro A.G."/>
            <person name="Ramirez L."/>
            <person name="Santoyo F."/>
            <person name="Master E."/>
            <person name="Coutinho P.M."/>
            <person name="Henrissat B."/>
            <person name="Lombard V."/>
            <person name="Magnuson J.K."/>
            <person name="Kuees U."/>
            <person name="Hori C."/>
            <person name="Igarashi K."/>
            <person name="Samejima M."/>
            <person name="Held B.W."/>
            <person name="Barry K.W."/>
            <person name="LaButti K.M."/>
            <person name="Lapidus A."/>
            <person name="Lindquist E.A."/>
            <person name="Lucas S.M."/>
            <person name="Riley R."/>
            <person name="Salamov A.A."/>
            <person name="Hoffmeister D."/>
            <person name="Schwenk D."/>
            <person name="Hadar Y."/>
            <person name="Yarden O."/>
            <person name="de Vries R.P."/>
            <person name="Wiebenga A."/>
            <person name="Stenlid J."/>
            <person name="Eastwood D."/>
            <person name="Grigoriev I.V."/>
            <person name="Berka R.M."/>
            <person name="Blanchette R.A."/>
            <person name="Kersten P."/>
            <person name="Martinez A.T."/>
            <person name="Vicuna R."/>
            <person name="Cullen D."/>
        </authorList>
    </citation>
    <scope>NUCLEOTIDE SEQUENCE [LARGE SCALE GENOMIC DNA]</scope>
    <source>
        <strain evidence="1 2">B</strain>
    </source>
</reference>
<dbReference type="AlphaFoldDB" id="M2QEH9"/>
<dbReference type="Proteomes" id="UP000016930">
    <property type="component" value="Unassembled WGS sequence"/>
</dbReference>
<evidence type="ECO:0000313" key="1">
    <source>
        <dbReference type="EMBL" id="EMD35448.1"/>
    </source>
</evidence>
<evidence type="ECO:0008006" key="3">
    <source>
        <dbReference type="Google" id="ProtNLM"/>
    </source>
</evidence>
<name>M2QEH9_CERS8</name>
<sequence length="545" mass="60203">MAFHRVLYSYDILPVLFDQLMPRNCTQAIPFGLPGAEDLHALDKAANRNALACSARVCKAWSDFAQNALWEELDSAEPLLNLFSTFVPAAVSAPEEGPEHASLGQMRDQDWARFCARARRLRRLTLGDIDRDLLNATRILASLVPHNGGHPLFPRLVEAEFGIVSAEELIALVSIVPPTLQRLHVNLMDDFDTGPHWQTLCELGGPSGLLQSKLPLVQNVRLMLPDPHFLSPFAPPAPLNKLRRLEILTGLPSFTFETWELLAKMQNLEELHVDVAEGAAELRDVRGFPALRQLTVSTQSWATLDCALQTITSPHLARVQMSRYIFSAFRDEPFELRTTLETLAARFGRSLLAVEVNTPFCAADAPEGAVHLLDMCLRPLLGLRGLECVAFRRTTRSESPRDDELHVELSDNDLGAMAAAWPRLASLTLCLGKSTFVSTAALAHLAAQCPDLTTMEVTKVAVGPASDVLAVPALGLRWLVLVDFEGAPADFAVFLDAVFPGALLLRRDGEEESFQEELEACVRLRELYRLLAKRRVARTQEAGMT</sequence>
<dbReference type="HOGENOM" id="CLU_021164_3_2_1"/>
<dbReference type="EMBL" id="KB445800">
    <property type="protein sequence ID" value="EMD35448.1"/>
    <property type="molecule type" value="Genomic_DNA"/>
</dbReference>
<accession>M2QEH9</accession>
<keyword evidence="2" id="KW-1185">Reference proteome</keyword>
<dbReference type="OrthoDB" id="2801180at2759"/>
<organism evidence="1 2">
    <name type="scientific">Ceriporiopsis subvermispora (strain B)</name>
    <name type="common">White-rot fungus</name>
    <name type="synonym">Gelatoporia subvermispora</name>
    <dbReference type="NCBI Taxonomy" id="914234"/>
    <lineage>
        <taxon>Eukaryota</taxon>
        <taxon>Fungi</taxon>
        <taxon>Dikarya</taxon>
        <taxon>Basidiomycota</taxon>
        <taxon>Agaricomycotina</taxon>
        <taxon>Agaricomycetes</taxon>
        <taxon>Polyporales</taxon>
        <taxon>Gelatoporiaceae</taxon>
        <taxon>Gelatoporia</taxon>
    </lineage>
</organism>
<gene>
    <name evidence="1" type="ORF">CERSUDRAFT_96564</name>
</gene>
<dbReference type="Gene3D" id="3.80.10.10">
    <property type="entry name" value="Ribonuclease Inhibitor"/>
    <property type="match status" value="1"/>
</dbReference>
<proteinExistence type="predicted"/>